<proteinExistence type="predicted"/>
<keyword evidence="1" id="KW-0812">Transmembrane</keyword>
<dbReference type="EMBL" id="CM029052">
    <property type="protein sequence ID" value="KAG2556316.1"/>
    <property type="molecule type" value="Genomic_DNA"/>
</dbReference>
<evidence type="ECO:0000256" key="1">
    <source>
        <dbReference type="SAM" id="Phobius"/>
    </source>
</evidence>
<dbReference type="Proteomes" id="UP000823388">
    <property type="component" value="Chromosome 8N"/>
</dbReference>
<comment type="caution">
    <text evidence="2">The sequence shown here is derived from an EMBL/GenBank/DDBJ whole genome shotgun (WGS) entry which is preliminary data.</text>
</comment>
<keyword evidence="1" id="KW-0472">Membrane</keyword>
<dbReference type="AlphaFoldDB" id="A0A8T0PAN0"/>
<accession>A0A8T0PAN0</accession>
<keyword evidence="1" id="KW-1133">Transmembrane helix</keyword>
<name>A0A8T0PAN0_PANVG</name>
<evidence type="ECO:0000313" key="3">
    <source>
        <dbReference type="Proteomes" id="UP000823388"/>
    </source>
</evidence>
<evidence type="ECO:0000313" key="2">
    <source>
        <dbReference type="EMBL" id="KAG2556316.1"/>
    </source>
</evidence>
<gene>
    <name evidence="2" type="ORF">PVAP13_8NG084500</name>
</gene>
<feature type="transmembrane region" description="Helical" evidence="1">
    <location>
        <begin position="140"/>
        <end position="160"/>
    </location>
</feature>
<protein>
    <submittedName>
        <fullName evidence="2">Uncharacterized protein</fullName>
    </submittedName>
</protein>
<feature type="transmembrane region" description="Helical" evidence="1">
    <location>
        <begin position="110"/>
        <end position="128"/>
    </location>
</feature>
<sequence>MDVPAGRDPIKMAAERAAKFIFRTLVAPILPAVGSPTPCRDCGCACNTAANGKVPNEEADALFLDLENGPMDYTTAPPQPDIMTKIATMVGMTEAEKVALDMDAARITKCIFRGLLVLLWVYLVDLLRRYVTTHEIGEVFFYYVSFGYSCSVCVCVLLLFDGELQ</sequence>
<organism evidence="2 3">
    <name type="scientific">Panicum virgatum</name>
    <name type="common">Blackwell switchgrass</name>
    <dbReference type="NCBI Taxonomy" id="38727"/>
    <lineage>
        <taxon>Eukaryota</taxon>
        <taxon>Viridiplantae</taxon>
        <taxon>Streptophyta</taxon>
        <taxon>Embryophyta</taxon>
        <taxon>Tracheophyta</taxon>
        <taxon>Spermatophyta</taxon>
        <taxon>Magnoliopsida</taxon>
        <taxon>Liliopsida</taxon>
        <taxon>Poales</taxon>
        <taxon>Poaceae</taxon>
        <taxon>PACMAD clade</taxon>
        <taxon>Panicoideae</taxon>
        <taxon>Panicodae</taxon>
        <taxon>Paniceae</taxon>
        <taxon>Panicinae</taxon>
        <taxon>Panicum</taxon>
        <taxon>Panicum sect. Hiantes</taxon>
    </lineage>
</organism>
<reference evidence="2" key="1">
    <citation type="submission" date="2020-05" db="EMBL/GenBank/DDBJ databases">
        <title>WGS assembly of Panicum virgatum.</title>
        <authorList>
            <person name="Lovell J.T."/>
            <person name="Jenkins J."/>
            <person name="Shu S."/>
            <person name="Juenger T.E."/>
            <person name="Schmutz J."/>
        </authorList>
    </citation>
    <scope>NUCLEOTIDE SEQUENCE</scope>
    <source>
        <strain evidence="2">AP13</strain>
    </source>
</reference>
<keyword evidence="3" id="KW-1185">Reference proteome</keyword>